<evidence type="ECO:0000313" key="1">
    <source>
        <dbReference type="EMBL" id="GAA1925879.1"/>
    </source>
</evidence>
<dbReference type="RefSeq" id="WP_344263912.1">
    <property type="nucleotide sequence ID" value="NZ_BAAAMJ010000043.1"/>
</dbReference>
<evidence type="ECO:0000313" key="2">
    <source>
        <dbReference type="Proteomes" id="UP001501303"/>
    </source>
</evidence>
<gene>
    <name evidence="1" type="ORF">GCM10009716_37630</name>
</gene>
<reference evidence="1 2" key="1">
    <citation type="journal article" date="2019" name="Int. J. Syst. Evol. Microbiol.">
        <title>The Global Catalogue of Microorganisms (GCM) 10K type strain sequencing project: providing services to taxonomists for standard genome sequencing and annotation.</title>
        <authorList>
            <consortium name="The Broad Institute Genomics Platform"/>
            <consortium name="The Broad Institute Genome Sequencing Center for Infectious Disease"/>
            <person name="Wu L."/>
            <person name="Ma J."/>
        </authorList>
    </citation>
    <scope>NUCLEOTIDE SEQUENCE [LARGE SCALE GENOMIC DNA]</scope>
    <source>
        <strain evidence="1 2">JCM 13581</strain>
    </source>
</reference>
<dbReference type="Proteomes" id="UP001501303">
    <property type="component" value="Unassembled WGS sequence"/>
</dbReference>
<name>A0ABN2PNK8_9ACTN</name>
<proteinExistence type="predicted"/>
<dbReference type="SUPFAM" id="SSF158682">
    <property type="entry name" value="TerB-like"/>
    <property type="match status" value="1"/>
</dbReference>
<organism evidence="1 2">
    <name type="scientific">Streptomyces sodiiphilus</name>
    <dbReference type="NCBI Taxonomy" id="226217"/>
    <lineage>
        <taxon>Bacteria</taxon>
        <taxon>Bacillati</taxon>
        <taxon>Actinomycetota</taxon>
        <taxon>Actinomycetes</taxon>
        <taxon>Kitasatosporales</taxon>
        <taxon>Streptomycetaceae</taxon>
        <taxon>Streptomyces</taxon>
    </lineage>
</organism>
<dbReference type="EMBL" id="BAAAMJ010000043">
    <property type="protein sequence ID" value="GAA1925879.1"/>
    <property type="molecule type" value="Genomic_DNA"/>
</dbReference>
<accession>A0ABN2PNK8</accession>
<comment type="caution">
    <text evidence="1">The sequence shown here is derived from an EMBL/GenBank/DDBJ whole genome shotgun (WGS) entry which is preliminary data.</text>
</comment>
<keyword evidence="2" id="KW-1185">Reference proteome</keyword>
<sequence>MVHSRSQGGRKLRVAGIRTAWRVVGDGEFYCPGCGGDRCYQQLAGRRRLAVLGVPLLSRGAADPVAECASCRDHFPVAALAQPTTVRLAALLRDAVHAIALALLAAGGDESGPALETAVDTVRGAGFPDCSEDQLLTLLAALKAGGPAEPEQELRACLTPLAPHLAGPGRENLLLEGARIALTNGHYSDAERDMLSVIGGSLGLAPEETDRLLTAAMPT</sequence>
<dbReference type="InterPro" id="IPR029024">
    <property type="entry name" value="TerB-like"/>
</dbReference>
<dbReference type="Gene3D" id="1.10.3680.10">
    <property type="entry name" value="TerB-like"/>
    <property type="match status" value="1"/>
</dbReference>
<protein>
    <submittedName>
        <fullName evidence="1">TerB family tellurite resistance protein</fullName>
    </submittedName>
</protein>